<evidence type="ECO:0000256" key="6">
    <source>
        <dbReference type="ARBA" id="ARBA00022781"/>
    </source>
</evidence>
<geneLocation type="mitochondrion" evidence="13"/>
<keyword evidence="13" id="KW-0496">Mitochondrion</keyword>
<evidence type="ECO:0000256" key="1">
    <source>
        <dbReference type="ARBA" id="ARBA00004141"/>
    </source>
</evidence>
<keyword evidence="8" id="KW-0406">Ion transport</keyword>
<dbReference type="InterPro" id="IPR045083">
    <property type="entry name" value="ATP_synth_F0_asu_bact/mt"/>
</dbReference>
<dbReference type="CDD" id="cd00310">
    <property type="entry name" value="ATP-synt_Fo_a_6"/>
    <property type="match status" value="1"/>
</dbReference>
<dbReference type="Gene3D" id="1.20.120.220">
    <property type="entry name" value="ATP synthase, F0 complex, subunit A"/>
    <property type="match status" value="1"/>
</dbReference>
<accession>Q9G4D7</accession>
<feature type="transmembrane region" description="Helical" evidence="12">
    <location>
        <begin position="116"/>
        <end position="135"/>
    </location>
</feature>
<dbReference type="GO" id="GO:0005743">
    <property type="term" value="C:mitochondrial inner membrane"/>
    <property type="evidence" value="ECO:0007669"/>
    <property type="project" value="UniProtKB-SubCell"/>
</dbReference>
<feature type="transmembrane region" description="Helical" evidence="12">
    <location>
        <begin position="228"/>
        <end position="247"/>
    </location>
</feature>
<keyword evidence="3" id="KW-0813">Transport</keyword>
<keyword evidence="4" id="KW-0138">CF(0)</keyword>
<dbReference type="InterPro" id="IPR000568">
    <property type="entry name" value="ATP_synth_F0_asu"/>
</dbReference>
<evidence type="ECO:0000256" key="2">
    <source>
        <dbReference type="ARBA" id="ARBA00006810"/>
    </source>
</evidence>
<feature type="transmembrane region" description="Helical" evidence="12">
    <location>
        <begin position="142"/>
        <end position="161"/>
    </location>
</feature>
<proteinExistence type="inferred from homology"/>
<feature type="transmembrane region" description="Helical" evidence="12">
    <location>
        <begin position="87"/>
        <end position="110"/>
    </location>
</feature>
<dbReference type="NCBIfam" id="NF004482">
    <property type="entry name" value="PRK05815.2-4"/>
    <property type="match status" value="1"/>
</dbReference>
<keyword evidence="5 12" id="KW-0812">Transmembrane</keyword>
<evidence type="ECO:0000313" key="13">
    <source>
        <dbReference type="EMBL" id="AAG23663.1"/>
    </source>
</evidence>
<dbReference type="GO" id="GO:0045259">
    <property type="term" value="C:proton-transporting ATP synthase complex"/>
    <property type="evidence" value="ECO:0007669"/>
    <property type="project" value="UniProtKB-KW"/>
</dbReference>
<evidence type="ECO:0000256" key="10">
    <source>
        <dbReference type="ARBA" id="ARBA00023310"/>
    </source>
</evidence>
<keyword evidence="13" id="KW-0378">Hydrolase</keyword>
<dbReference type="Pfam" id="PF00119">
    <property type="entry name" value="ATP-synt_A"/>
    <property type="match status" value="1"/>
</dbReference>
<dbReference type="PANTHER" id="PTHR11410">
    <property type="entry name" value="ATP SYNTHASE SUBUNIT A"/>
    <property type="match status" value="1"/>
</dbReference>
<evidence type="ECO:0000256" key="7">
    <source>
        <dbReference type="ARBA" id="ARBA00022989"/>
    </source>
</evidence>
<dbReference type="SUPFAM" id="SSF81336">
    <property type="entry name" value="F1F0 ATP synthase subunit A"/>
    <property type="match status" value="1"/>
</dbReference>
<keyword evidence="10" id="KW-0066">ATP synthesis</keyword>
<dbReference type="EMBL" id="AF288091">
    <property type="protein sequence ID" value="AAG23663.1"/>
    <property type="molecule type" value="Genomic_DNA"/>
</dbReference>
<dbReference type="PROSITE" id="PS00449">
    <property type="entry name" value="ATPASE_A"/>
    <property type="match status" value="1"/>
</dbReference>
<evidence type="ECO:0000256" key="8">
    <source>
        <dbReference type="ARBA" id="ARBA00023065"/>
    </source>
</evidence>
<feature type="transmembrane region" description="Helical" evidence="12">
    <location>
        <begin position="26"/>
        <end position="47"/>
    </location>
</feature>
<comment type="similarity">
    <text evidence="2">Belongs to the ATPase A chain family.</text>
</comment>
<dbReference type="AlphaFoldDB" id="Q9G4D7"/>
<organism evidence="13">
    <name type="scientific">Thraustochytrium aureum</name>
    <dbReference type="NCBI Taxonomy" id="42467"/>
    <lineage>
        <taxon>Eukaryota</taxon>
        <taxon>Sar</taxon>
        <taxon>Stramenopiles</taxon>
        <taxon>Bigyra</taxon>
        <taxon>Labyrinthulomycetes</taxon>
        <taxon>Thraustochytrida</taxon>
        <taxon>Thraustochytriidae</taxon>
        <taxon>Thraustochytrium</taxon>
    </lineage>
</organism>
<reference evidence="13" key="1">
    <citation type="submission" date="2000-12" db="EMBL/GenBank/DDBJ databases">
        <title>Phylogenetic relationships of stramenopile algae, based on complete mitochondrial genome sequences.</title>
        <authorList>
            <person name="Burger G."/>
            <person name="Lang B.F."/>
            <person name="Gray W.M.M.W."/>
        </authorList>
    </citation>
    <scope>NUCLEOTIDE SEQUENCE</scope>
</reference>
<evidence type="ECO:0000256" key="3">
    <source>
        <dbReference type="ARBA" id="ARBA00022448"/>
    </source>
</evidence>
<comment type="subcellular location">
    <subcellularLocation>
        <location evidence="1">Membrane</location>
        <topology evidence="1">Multi-pass membrane protein</topology>
    </subcellularLocation>
    <subcellularLocation>
        <location evidence="11">Mitochondrion inner membrane</location>
        <topology evidence="11">Multi-pass membrane protein</topology>
    </subcellularLocation>
</comment>
<feature type="transmembrane region" description="Helical" evidence="12">
    <location>
        <begin position="167"/>
        <end position="189"/>
    </location>
</feature>
<dbReference type="GO" id="GO:0016787">
    <property type="term" value="F:hydrolase activity"/>
    <property type="evidence" value="ECO:0007669"/>
    <property type="project" value="UniProtKB-KW"/>
</dbReference>
<keyword evidence="6" id="KW-0375">Hydrogen ion transport</keyword>
<gene>
    <name evidence="13" type="primary">atp6</name>
</gene>
<feature type="transmembrane region" description="Helical" evidence="12">
    <location>
        <begin position="196"/>
        <end position="222"/>
    </location>
</feature>
<keyword evidence="7 12" id="KW-1133">Transmembrane helix</keyword>
<sequence>MIFSPLEQFELVPILSIRIGSFDFSFTNASLFIFFSLFFILVFTNLVSFNGNGFLIPNRWQYVFESFFLFIENIVQENIGVKGQKYFSFIFCLFIFLLICNTIGLVPYSFTVTSHFIVTFSLSILVWVGKLFIGFKHHGLKLFGVLLPSGIPFAIVPFFIIVEFLSFFIPLVALGVRLFANIIAGHILLKVIVGFCWSIIIIGGLFFLAHFIPMGVLFLLLFLETAVAFIQAYVFTMLACLITGDIIKGGH</sequence>
<keyword evidence="9 12" id="KW-0472">Membrane</keyword>
<dbReference type="HAMAP" id="MF_01393">
    <property type="entry name" value="ATP_synth_a_bact"/>
    <property type="match status" value="1"/>
</dbReference>
<evidence type="ECO:0000256" key="4">
    <source>
        <dbReference type="ARBA" id="ARBA00022547"/>
    </source>
</evidence>
<name>Q9G4D7_9STRA</name>
<protein>
    <recommendedName>
        <fullName evidence="11">ATP synthase subunit a</fullName>
    </recommendedName>
</protein>
<evidence type="ECO:0000256" key="9">
    <source>
        <dbReference type="ARBA" id="ARBA00023136"/>
    </source>
</evidence>
<dbReference type="InterPro" id="IPR023011">
    <property type="entry name" value="ATP_synth_F0_asu_AS"/>
</dbReference>
<dbReference type="InterPro" id="IPR035908">
    <property type="entry name" value="F0_ATP_A_sf"/>
</dbReference>
<dbReference type="PRINTS" id="PR00123">
    <property type="entry name" value="ATPASEA"/>
</dbReference>
<evidence type="ECO:0000256" key="5">
    <source>
        <dbReference type="ARBA" id="ARBA00022692"/>
    </source>
</evidence>
<evidence type="ECO:0000256" key="11">
    <source>
        <dbReference type="RuleBase" id="RU004450"/>
    </source>
</evidence>
<dbReference type="NCBIfam" id="TIGR01131">
    <property type="entry name" value="ATP_synt_6_or_A"/>
    <property type="match status" value="1"/>
</dbReference>
<dbReference type="PANTHER" id="PTHR11410:SF0">
    <property type="entry name" value="ATP SYNTHASE SUBUNIT A"/>
    <property type="match status" value="1"/>
</dbReference>
<dbReference type="GO" id="GO:0046933">
    <property type="term" value="F:proton-transporting ATP synthase activity, rotational mechanism"/>
    <property type="evidence" value="ECO:0007669"/>
    <property type="project" value="TreeGrafter"/>
</dbReference>
<evidence type="ECO:0000256" key="12">
    <source>
        <dbReference type="SAM" id="Phobius"/>
    </source>
</evidence>